<dbReference type="Gene3D" id="3.40.710.10">
    <property type="entry name" value="DD-peptidase/beta-lactamase superfamily"/>
    <property type="match status" value="1"/>
</dbReference>
<sequence>MIHRAICCLLLLLASSALHAAGMHADWYYQVDKRSAWQAPLEARLAELEGDFPGQLGVYVQDLHSGEALSWRGEQHWYLASLIKVPVAVELFARRDEGALGLDEHMTLTRSDYVDGAGQTNWQEPGSRLTLRFLLDEMLTVSDNTASDMLIRRVGLAASNRRAREMVAAAGGDPDQLGEITSLLEVRRALFGELHPGARELGGMDYIALRHNDDLATRVAAFAERLGVAPGELAVEGYDAAFDAYQDSGLNGGSLMAFGDLLATLARGAPGQAGLSAASREALLAVMQRTRSGEARLKAGFGDDVIFAHKTGTQHRRTCDAGIAQRGSDRQVAVVACTRGPLAVTIHERLLAEVGAAIEASGVLSLPVPTLD</sequence>
<dbReference type="Pfam" id="PF13354">
    <property type="entry name" value="Beta-lactamase2"/>
    <property type="match status" value="2"/>
</dbReference>
<dbReference type="EMBL" id="NSKB01000001">
    <property type="protein sequence ID" value="PAU78967.1"/>
    <property type="molecule type" value="Genomic_DNA"/>
</dbReference>
<dbReference type="Proteomes" id="UP000217771">
    <property type="component" value="Unassembled WGS sequence"/>
</dbReference>
<name>A0A2A2F2S6_9GAMM</name>
<accession>A0A2A2F2S6</accession>
<evidence type="ECO:0000256" key="2">
    <source>
        <dbReference type="SAM" id="SignalP"/>
    </source>
</evidence>
<dbReference type="InterPro" id="IPR000871">
    <property type="entry name" value="Beta-lactam_class-A"/>
</dbReference>
<dbReference type="PANTHER" id="PTHR35333:SF4">
    <property type="entry name" value="SLR0121 PROTEIN"/>
    <property type="match status" value="1"/>
</dbReference>
<dbReference type="PANTHER" id="PTHR35333">
    <property type="entry name" value="BETA-LACTAMASE"/>
    <property type="match status" value="1"/>
</dbReference>
<reference evidence="4 5" key="1">
    <citation type="submission" date="2017-08" db="EMBL/GenBank/DDBJ databases">
        <title>Halomonas alkalisoli sp. nov., isolated from saline alkaline soil.</title>
        <authorList>
            <person name="Wang D."/>
            <person name="Zhang G."/>
        </authorList>
    </citation>
    <scope>NUCLEOTIDE SEQUENCE [LARGE SCALE GENOMIC DNA]</scope>
    <source>
        <strain evidence="4 5">WRN001</strain>
    </source>
</reference>
<evidence type="ECO:0000313" key="4">
    <source>
        <dbReference type="EMBL" id="PAU78967.1"/>
    </source>
</evidence>
<dbReference type="GO" id="GO:0008800">
    <property type="term" value="F:beta-lactamase activity"/>
    <property type="evidence" value="ECO:0007669"/>
    <property type="project" value="UniProtKB-EC"/>
</dbReference>
<dbReference type="GO" id="GO:0030655">
    <property type="term" value="P:beta-lactam antibiotic catabolic process"/>
    <property type="evidence" value="ECO:0007669"/>
    <property type="project" value="InterPro"/>
</dbReference>
<feature type="chain" id="PRO_5012426157" evidence="2">
    <location>
        <begin position="21"/>
        <end position="372"/>
    </location>
</feature>
<evidence type="ECO:0000256" key="1">
    <source>
        <dbReference type="ARBA" id="ARBA00001526"/>
    </source>
</evidence>
<gene>
    <name evidence="4" type="ORF">CK498_00895</name>
</gene>
<dbReference type="OrthoDB" id="9784149at2"/>
<dbReference type="GO" id="GO:0046677">
    <property type="term" value="P:response to antibiotic"/>
    <property type="evidence" value="ECO:0007669"/>
    <property type="project" value="InterPro"/>
</dbReference>
<keyword evidence="4" id="KW-0378">Hydrolase</keyword>
<feature type="domain" description="Beta-lactamase class A catalytic" evidence="3">
    <location>
        <begin position="57"/>
        <end position="166"/>
    </location>
</feature>
<dbReference type="InterPro" id="IPR045155">
    <property type="entry name" value="Beta-lactam_cat"/>
</dbReference>
<comment type="catalytic activity">
    <reaction evidence="1">
        <text>a beta-lactam + H2O = a substituted beta-amino acid</text>
        <dbReference type="Rhea" id="RHEA:20401"/>
        <dbReference type="ChEBI" id="CHEBI:15377"/>
        <dbReference type="ChEBI" id="CHEBI:35627"/>
        <dbReference type="ChEBI" id="CHEBI:140347"/>
        <dbReference type="EC" id="3.5.2.6"/>
    </reaction>
</comment>
<dbReference type="AlphaFoldDB" id="A0A2A2F2S6"/>
<evidence type="ECO:0000313" key="5">
    <source>
        <dbReference type="Proteomes" id="UP000217771"/>
    </source>
</evidence>
<proteinExistence type="predicted"/>
<keyword evidence="5" id="KW-1185">Reference proteome</keyword>
<keyword evidence="2" id="KW-0732">Signal</keyword>
<comment type="caution">
    <text evidence="4">The sequence shown here is derived from an EMBL/GenBank/DDBJ whole genome shotgun (WGS) entry which is preliminary data.</text>
</comment>
<dbReference type="InterPro" id="IPR012338">
    <property type="entry name" value="Beta-lactam/transpept-like"/>
</dbReference>
<organism evidence="4 5">
    <name type="scientific">Halomonas salipaludis</name>
    <dbReference type="NCBI Taxonomy" id="2032625"/>
    <lineage>
        <taxon>Bacteria</taxon>
        <taxon>Pseudomonadati</taxon>
        <taxon>Pseudomonadota</taxon>
        <taxon>Gammaproteobacteria</taxon>
        <taxon>Oceanospirillales</taxon>
        <taxon>Halomonadaceae</taxon>
        <taxon>Halomonas</taxon>
    </lineage>
</organism>
<evidence type="ECO:0000259" key="3">
    <source>
        <dbReference type="Pfam" id="PF13354"/>
    </source>
</evidence>
<feature type="domain" description="Beta-lactamase class A catalytic" evidence="3">
    <location>
        <begin position="243"/>
        <end position="338"/>
    </location>
</feature>
<protein>
    <submittedName>
        <fullName evidence="4">Serine hydrolase</fullName>
    </submittedName>
</protein>
<dbReference type="RefSeq" id="WP_095618982.1">
    <property type="nucleotide sequence ID" value="NZ_NSKB01000001.1"/>
</dbReference>
<dbReference type="SUPFAM" id="SSF56601">
    <property type="entry name" value="beta-lactamase/transpeptidase-like"/>
    <property type="match status" value="1"/>
</dbReference>
<feature type="signal peptide" evidence="2">
    <location>
        <begin position="1"/>
        <end position="20"/>
    </location>
</feature>